<evidence type="ECO:0000313" key="2">
    <source>
        <dbReference type="EMBL" id="QDT66991.1"/>
    </source>
</evidence>
<reference evidence="2 3" key="1">
    <citation type="submission" date="2019-02" db="EMBL/GenBank/DDBJ databases">
        <title>Deep-cultivation of Planctomycetes and their phenomic and genomic characterization uncovers novel biology.</title>
        <authorList>
            <person name="Wiegand S."/>
            <person name="Jogler M."/>
            <person name="Boedeker C."/>
            <person name="Pinto D."/>
            <person name="Vollmers J."/>
            <person name="Rivas-Marin E."/>
            <person name="Kohn T."/>
            <person name="Peeters S.H."/>
            <person name="Heuer A."/>
            <person name="Rast P."/>
            <person name="Oberbeckmann S."/>
            <person name="Bunk B."/>
            <person name="Jeske O."/>
            <person name="Meyerdierks A."/>
            <person name="Storesund J.E."/>
            <person name="Kallscheuer N."/>
            <person name="Luecker S."/>
            <person name="Lage O.M."/>
            <person name="Pohl T."/>
            <person name="Merkel B.J."/>
            <person name="Hornburger P."/>
            <person name="Mueller R.-W."/>
            <person name="Bruemmer F."/>
            <person name="Labrenz M."/>
            <person name="Spormann A.M."/>
            <person name="Op den Camp H."/>
            <person name="Overmann J."/>
            <person name="Amann R."/>
            <person name="Jetten M.S.M."/>
            <person name="Mascher T."/>
            <person name="Medema M.H."/>
            <person name="Devos D.P."/>
            <person name="Kaster A.-K."/>
            <person name="Ovreas L."/>
            <person name="Rohde M."/>
            <person name="Galperin M.Y."/>
            <person name="Jogler C."/>
        </authorList>
    </citation>
    <scope>NUCLEOTIDE SEQUENCE [LARGE SCALE GENOMIC DNA]</scope>
    <source>
        <strain evidence="2 3">V22</strain>
    </source>
</reference>
<name>A0A517TF40_9PLAN</name>
<dbReference type="AlphaFoldDB" id="A0A517TF40"/>
<dbReference type="OrthoDB" id="291697at2"/>
<protein>
    <recommendedName>
        <fullName evidence="4">Carboxypeptidase regulatory-like domain-containing protein</fullName>
    </recommendedName>
</protein>
<dbReference type="RefSeq" id="WP_145266587.1">
    <property type="nucleotide sequence ID" value="NZ_CP036316.1"/>
</dbReference>
<evidence type="ECO:0000256" key="1">
    <source>
        <dbReference type="SAM" id="MobiDB-lite"/>
    </source>
</evidence>
<feature type="region of interest" description="Disordered" evidence="1">
    <location>
        <begin position="100"/>
        <end position="129"/>
    </location>
</feature>
<dbReference type="KEGG" id="chya:V22_42630"/>
<dbReference type="EMBL" id="CP036316">
    <property type="protein sequence ID" value="QDT66991.1"/>
    <property type="molecule type" value="Genomic_DNA"/>
</dbReference>
<evidence type="ECO:0008006" key="4">
    <source>
        <dbReference type="Google" id="ProtNLM"/>
    </source>
</evidence>
<accession>A0A517TF40</accession>
<evidence type="ECO:0000313" key="3">
    <source>
        <dbReference type="Proteomes" id="UP000319976"/>
    </source>
</evidence>
<sequence length="147" mass="15768">MSPDRLSPLTFCLMVFITLAGCQQADRDEVSPVKGVVIYQGNPLSGGSIQFIPDSSQGTTGRMATGKIGPDGTFELTTYEPGDGALPGHHKVTISYYESEEFDPENPTLSESKSLVPEKYGDPTQSGLNAEVLSGKENTFEFTLNAD</sequence>
<organism evidence="2 3">
    <name type="scientific">Calycomorphotria hydatis</name>
    <dbReference type="NCBI Taxonomy" id="2528027"/>
    <lineage>
        <taxon>Bacteria</taxon>
        <taxon>Pseudomonadati</taxon>
        <taxon>Planctomycetota</taxon>
        <taxon>Planctomycetia</taxon>
        <taxon>Planctomycetales</taxon>
        <taxon>Planctomycetaceae</taxon>
        <taxon>Calycomorphotria</taxon>
    </lineage>
</organism>
<gene>
    <name evidence="2" type="ORF">V22_42630</name>
</gene>
<keyword evidence="3" id="KW-1185">Reference proteome</keyword>
<dbReference type="PROSITE" id="PS51257">
    <property type="entry name" value="PROKAR_LIPOPROTEIN"/>
    <property type="match status" value="1"/>
</dbReference>
<proteinExistence type="predicted"/>
<dbReference type="Proteomes" id="UP000319976">
    <property type="component" value="Chromosome"/>
</dbReference>